<proteinExistence type="predicted"/>
<dbReference type="Gene3D" id="2.130.10.10">
    <property type="entry name" value="YVTN repeat-like/Quinoprotein amine dehydrogenase"/>
    <property type="match status" value="2"/>
</dbReference>
<dbReference type="VEuPathDB" id="GiardiaDB:GL50803_10712"/>
<name>A8BD60_GIAIC</name>
<dbReference type="InterPro" id="IPR036322">
    <property type="entry name" value="WD40_repeat_dom_sf"/>
</dbReference>
<dbReference type="EMBL" id="AACB03000002">
    <property type="protein sequence ID" value="KAE8304189.1"/>
    <property type="molecule type" value="Genomic_DNA"/>
</dbReference>
<dbReference type="GeneID" id="5700631"/>
<dbReference type="InterPro" id="IPR015943">
    <property type="entry name" value="WD40/YVTN_repeat-like_dom_sf"/>
</dbReference>
<organism evidence="1 2">
    <name type="scientific">Giardia intestinalis (strain ATCC 50803 / WB clone C6)</name>
    <name type="common">Giardia lamblia</name>
    <dbReference type="NCBI Taxonomy" id="184922"/>
    <lineage>
        <taxon>Eukaryota</taxon>
        <taxon>Metamonada</taxon>
        <taxon>Diplomonadida</taxon>
        <taxon>Hexamitidae</taxon>
        <taxon>Giardiinae</taxon>
        <taxon>Giardia</taxon>
    </lineage>
</organism>
<evidence type="ECO:0000313" key="1">
    <source>
        <dbReference type="EMBL" id="KAE8304189.1"/>
    </source>
</evidence>
<dbReference type="InterPro" id="IPR001680">
    <property type="entry name" value="WD40_rpt"/>
</dbReference>
<dbReference type="Proteomes" id="UP000001548">
    <property type="component" value="Unassembled WGS sequence"/>
</dbReference>
<dbReference type="SUPFAM" id="SSF50978">
    <property type="entry name" value="WD40 repeat-like"/>
    <property type="match status" value="1"/>
</dbReference>
<dbReference type="SMART" id="SM00320">
    <property type="entry name" value="WD40"/>
    <property type="match status" value="3"/>
</dbReference>
<keyword evidence="2" id="KW-1185">Reference proteome</keyword>
<dbReference type="KEGG" id="gla:GL50803_0010712"/>
<accession>A8BD60</accession>
<gene>
    <name evidence="1" type="ORF">GL50803_0010712</name>
</gene>
<comment type="caution">
    <text evidence="1">The sequence shown here is derived from an EMBL/GenBank/DDBJ whole genome shotgun (WGS) entry which is preliminary data.</text>
</comment>
<dbReference type="OMA" id="CIILVDI"/>
<evidence type="ECO:0000313" key="2">
    <source>
        <dbReference type="Proteomes" id="UP000001548"/>
    </source>
</evidence>
<dbReference type="AlphaFoldDB" id="A8BD60"/>
<protein>
    <submittedName>
        <fullName evidence="1">Uncharacterized protein</fullName>
    </submittedName>
</protein>
<dbReference type="RefSeq" id="XP_001707726.1">
    <property type="nucleotide sequence ID" value="XM_001707674.1"/>
</dbReference>
<sequence>MTRFSGSTLTPASMAETHHFTTSELPKSSMSIWQTIRKGPVRTAWTLTSYITAVHGDAISCIDLLHVGAMRYVAIGSYDGVVSIWSVVSPTMVHRRQKFTLQSAPMRTIQVARGAIIVCNGGHMYHLVLDEQPRLLHELNRPLIAADLAVPSPYLVAISKSNCIILVDISAVLKTCPGDESEQPAELSRRQPKEILISDIVESSQPRMCATDPDGASEQIPQVTEPTDFRPTTPANAISNALEDSEIETEDVCTRTAYIACACLLTPTYVVFVCSHGFFYLYNFLREELVFKFQLPRNAIATYMSAAYTASTTGPFVAEKVYISAADGSLTVWKLAIEKKELQPIAMRSNYGSAVSCITLSNPQFVVLGLSNGKIKIYEVDNISHSIGVCRAVPDDQTYQTAGIACALWLDQDTIIAGSWDRGVFVYTRPCE</sequence>
<dbReference type="HOGENOM" id="CLU_635294_0_0_1"/>
<reference evidence="1 2" key="1">
    <citation type="journal article" date="2007" name="Science">
        <title>Genomic minimalism in the early diverging intestinal parasite Giardia lamblia.</title>
        <authorList>
            <person name="Morrison H.G."/>
            <person name="McArthur A.G."/>
            <person name="Gillin F.D."/>
            <person name="Aley S.B."/>
            <person name="Adam R.D."/>
            <person name="Olsen G.J."/>
            <person name="Best A.A."/>
            <person name="Cande W.Z."/>
            <person name="Chen F."/>
            <person name="Cipriano M.J."/>
            <person name="Davids B.J."/>
            <person name="Dawson S.C."/>
            <person name="Elmendorf H.G."/>
            <person name="Hehl A.B."/>
            <person name="Holder M.E."/>
            <person name="Huse S.M."/>
            <person name="Kim U.U."/>
            <person name="Lasek-Nesselquist E."/>
            <person name="Manning G."/>
            <person name="Nigam A."/>
            <person name="Nixon J.E."/>
            <person name="Palm D."/>
            <person name="Passamaneck N.E."/>
            <person name="Prabhu A."/>
            <person name="Reich C.I."/>
            <person name="Reiner D.S."/>
            <person name="Samuelson J."/>
            <person name="Svard S.G."/>
            <person name="Sogin M.L."/>
        </authorList>
    </citation>
    <scope>NUCLEOTIDE SEQUENCE [LARGE SCALE GENOMIC DNA]</scope>
    <source>
        <strain evidence="1 2">WB C6</strain>
    </source>
</reference>